<comment type="caution">
    <text evidence="1">The sequence shown here is derived from an EMBL/GenBank/DDBJ whole genome shotgun (WGS) entry which is preliminary data.</text>
</comment>
<gene>
    <name evidence="1" type="ORF">R3W88_014768</name>
</gene>
<organism evidence="1 2">
    <name type="scientific">Solanum pinnatisectum</name>
    <name type="common">tansyleaf nightshade</name>
    <dbReference type="NCBI Taxonomy" id="50273"/>
    <lineage>
        <taxon>Eukaryota</taxon>
        <taxon>Viridiplantae</taxon>
        <taxon>Streptophyta</taxon>
        <taxon>Embryophyta</taxon>
        <taxon>Tracheophyta</taxon>
        <taxon>Spermatophyta</taxon>
        <taxon>Magnoliopsida</taxon>
        <taxon>eudicotyledons</taxon>
        <taxon>Gunneridae</taxon>
        <taxon>Pentapetalae</taxon>
        <taxon>asterids</taxon>
        <taxon>lamiids</taxon>
        <taxon>Solanales</taxon>
        <taxon>Solanaceae</taxon>
        <taxon>Solanoideae</taxon>
        <taxon>Solaneae</taxon>
        <taxon>Solanum</taxon>
    </lineage>
</organism>
<evidence type="ECO:0008006" key="3">
    <source>
        <dbReference type="Google" id="ProtNLM"/>
    </source>
</evidence>
<reference evidence="1 2" key="1">
    <citation type="submission" date="2023-10" db="EMBL/GenBank/DDBJ databases">
        <title>Genome-Wide Identification Analysis in wild type Solanum Pinnatisectum Reveals Some Genes Defensing Phytophthora Infestans.</title>
        <authorList>
            <person name="Sun C."/>
        </authorList>
    </citation>
    <scope>NUCLEOTIDE SEQUENCE [LARGE SCALE GENOMIC DNA]</scope>
    <source>
        <strain evidence="1">LQN</strain>
        <tissue evidence="1">Leaf</tissue>
    </source>
</reference>
<dbReference type="PANTHER" id="PTHR48475">
    <property type="entry name" value="RIBONUCLEASE H"/>
    <property type="match status" value="1"/>
</dbReference>
<dbReference type="AlphaFoldDB" id="A0AAV9KUY1"/>
<protein>
    <recommendedName>
        <fullName evidence="3">Reverse transcriptase</fullName>
    </recommendedName>
</protein>
<evidence type="ECO:0000313" key="2">
    <source>
        <dbReference type="Proteomes" id="UP001311915"/>
    </source>
</evidence>
<proteinExistence type="predicted"/>
<sequence>MLVYGSEAVIPAEVEIPTLRIIQEVGLDDAKWIHSRHEQLMLIDEKRMDTVFHGQLYQNRMTKAFNKKVKPRQFAPGQLVLKKIFPHQGEAKGKFAPNWQGPYMVHRVLSKGVVILEEMDGRVSTKPINSDAIKKYYIENLKISAYFLYFCIFQCNRTTSGPDFLQWAVGYVGNPHRTRSPLENPKTSFPCILELCST</sequence>
<dbReference type="PANTHER" id="PTHR48475:SF1">
    <property type="entry name" value="RNASE H TYPE-1 DOMAIN-CONTAINING PROTEIN"/>
    <property type="match status" value="1"/>
</dbReference>
<name>A0AAV9KUY1_9SOLN</name>
<accession>A0AAV9KUY1</accession>
<dbReference type="EMBL" id="JAWPEI010000009">
    <property type="protein sequence ID" value="KAK4716430.1"/>
    <property type="molecule type" value="Genomic_DNA"/>
</dbReference>
<evidence type="ECO:0000313" key="1">
    <source>
        <dbReference type="EMBL" id="KAK4716430.1"/>
    </source>
</evidence>
<dbReference type="Proteomes" id="UP001311915">
    <property type="component" value="Unassembled WGS sequence"/>
</dbReference>
<keyword evidence="2" id="KW-1185">Reference proteome</keyword>